<feature type="domain" description="PSI" evidence="3">
    <location>
        <begin position="859"/>
        <end position="904"/>
    </location>
</feature>
<reference evidence="4 5" key="1">
    <citation type="journal article" date="2006" name="Nature">
        <title>Global trends of whole-genome duplications revealed by the ciliate Paramecium tetraurelia.</title>
        <authorList>
            <consortium name="Genoscope"/>
            <person name="Aury J.-M."/>
            <person name="Jaillon O."/>
            <person name="Duret L."/>
            <person name="Noel B."/>
            <person name="Jubin C."/>
            <person name="Porcel B.M."/>
            <person name="Segurens B."/>
            <person name="Daubin V."/>
            <person name="Anthouard V."/>
            <person name="Aiach N."/>
            <person name="Arnaiz O."/>
            <person name="Billaut A."/>
            <person name="Beisson J."/>
            <person name="Blanc I."/>
            <person name="Bouhouche K."/>
            <person name="Camara F."/>
            <person name="Duharcourt S."/>
            <person name="Guigo R."/>
            <person name="Gogendeau D."/>
            <person name="Katinka M."/>
            <person name="Keller A.-M."/>
            <person name="Kissmehl R."/>
            <person name="Klotz C."/>
            <person name="Koll F."/>
            <person name="Le Moue A."/>
            <person name="Lepere C."/>
            <person name="Malinsky S."/>
            <person name="Nowacki M."/>
            <person name="Nowak J.K."/>
            <person name="Plattner H."/>
            <person name="Poulain J."/>
            <person name="Ruiz F."/>
            <person name="Serrano V."/>
            <person name="Zagulski M."/>
            <person name="Dessen P."/>
            <person name="Betermier M."/>
            <person name="Weissenbach J."/>
            <person name="Scarpelli C."/>
            <person name="Schachter V."/>
            <person name="Sperling L."/>
            <person name="Meyer E."/>
            <person name="Cohen J."/>
            <person name="Wincker P."/>
        </authorList>
    </citation>
    <scope>NUCLEOTIDE SEQUENCE [LARGE SCALE GENOMIC DNA]</scope>
    <source>
        <strain evidence="4 5">Stock d4-2</strain>
    </source>
</reference>
<evidence type="ECO:0000259" key="3">
    <source>
        <dbReference type="SMART" id="SM00423"/>
    </source>
</evidence>
<evidence type="ECO:0000313" key="5">
    <source>
        <dbReference type="Proteomes" id="UP000000600"/>
    </source>
</evidence>
<dbReference type="SMART" id="SM00423">
    <property type="entry name" value="PSI"/>
    <property type="match status" value="7"/>
</dbReference>
<feature type="domain" description="PSI" evidence="3">
    <location>
        <begin position="560"/>
        <end position="602"/>
    </location>
</feature>
<dbReference type="InParanoid" id="A0CCH3"/>
<proteinExistence type="predicted"/>
<dbReference type="Proteomes" id="UP000000600">
    <property type="component" value="Unassembled WGS sequence"/>
</dbReference>
<feature type="chain" id="PRO_5002623223" description="PSI domain-containing protein" evidence="2">
    <location>
        <begin position="17"/>
        <end position="1761"/>
    </location>
</feature>
<keyword evidence="1" id="KW-0325">Glycoprotein</keyword>
<evidence type="ECO:0000256" key="2">
    <source>
        <dbReference type="SAM" id="SignalP"/>
    </source>
</evidence>
<organism evidence="4 5">
    <name type="scientific">Paramecium tetraurelia</name>
    <dbReference type="NCBI Taxonomy" id="5888"/>
    <lineage>
        <taxon>Eukaryota</taxon>
        <taxon>Sar</taxon>
        <taxon>Alveolata</taxon>
        <taxon>Ciliophora</taxon>
        <taxon>Intramacronucleata</taxon>
        <taxon>Oligohymenophorea</taxon>
        <taxon>Peniculida</taxon>
        <taxon>Parameciidae</taxon>
        <taxon>Paramecium</taxon>
    </lineage>
</organism>
<dbReference type="SMART" id="SM00639">
    <property type="entry name" value="PSA"/>
    <property type="match status" value="7"/>
</dbReference>
<feature type="domain" description="PSI" evidence="3">
    <location>
        <begin position="379"/>
        <end position="431"/>
    </location>
</feature>
<accession>A0CCH3</accession>
<evidence type="ECO:0000256" key="1">
    <source>
        <dbReference type="ARBA" id="ARBA00023180"/>
    </source>
</evidence>
<feature type="domain" description="PSI" evidence="3">
    <location>
        <begin position="1644"/>
        <end position="1685"/>
    </location>
</feature>
<protein>
    <recommendedName>
        <fullName evidence="3">PSI domain-containing protein</fullName>
    </recommendedName>
</protein>
<sequence length="1761" mass="194881">MKAYILIAILIGLGTSQVQVTSQTICGCTQLTNQHDCNTLPGCQWANNSCSQQSCLSLNQSSCLKASQYCQWNFTADTPSCSSFQSCENLVATDNQQCLQQNVRCLGFNSKSKQCLYYNQITSKCIEFPQAICSYNFGKDGPCYWTDNKCQVINNCSMATQQDQCYQLNYFKSEYPQGMVCQWNSATMQCQAISSCNQFNSEDTCKHYFTSLNSIILNVCYWSQNTTPPSCVPVTYLNNLNQQNCLSNTGLLFRWYGQQNNPTQGFCGPCKQVQLITRTQCTCTDYVLETDCNSQQSLCYWNTQTQTCTFNTCSKILTQNICITISGCYWNFNGYSCQTLNNCTDLTFKVSAIGCAAQSLQCAGYTGGICNSTSAIVPTCSNQPNQETCSQFISNQGLCVWNVSNSSCSLLQYCSQITDAPICGSWQNQCTWNASISQCQQMTCAMITNQNNCTYVLTQFQQTQYQLCRWNSSIGTQGTCENAYSALLQTSKTCVNATGNTFRWSTNNASAGMCVSCSTNQLPFQTPSSCQCQQFQSQDNCNNSGFCTFNKASNICQPSPCTSFENQITCALLSTCYWNNNYCAPFTSCSDLPPAANQLECVSMNASCNGISNQICQSYPTSTCSAMYTADGSCYNNIGTDGVCFLSTTGQTTQCFGFSQCALAQNATLCLRNQFSCQWNTINNQCLQITCASFLTELNCKFYLPSPLSSEIIPCYWNTSNNTCLIADDILTTLNQNTCSLNTYNTYSWVSISQGYCVKCQKQVTLPNQCDCTFLSQYDCFQALECYWNNSFCQQLECPQILQKTVCASQIGCMWNNNQCQVFNGQCSNLQGSSQYQCMAQNIYCIGSNGTQCTKSLNNCQENTQQASCISTAKGRDGVCFWNNQQMKCIAYQACNQLSESECRFSSTSCYWDQTICQALTCGTLYQQFGYCTYVMSLTFINNLQICQLINNQCAPIQDPFALPSNQCFRNTNKTARWMPNQNRDGGICYSCSANMVPLYSPTICQCYQYMTQNECSDSPRSCVWNNGTCNVQTCANIYTNQACAQTVGCGWRNGVCENFTSCNSISGLGINLENCLSYSIQCKGYNGQTCTQYPTYTCTAQQSPSTCNGNFGSDGPCLWNLAGKASCQAISICSDIFIPKICSYYKNLCVLVDDQCQQLTCDYFKSPASCKYVISSFLTGELQLCQWSTVSQSCINMITSSLLNSMTCSVNTGYTYRWVQGSNSDGYCTKCLLNSLYVPGQCACNQLIYKNDCLSNPTCSYSTAQYTPSCYNKPCSEIVLQEICSTNPRCSWSATQELCQPFTKCSDLVGINSGECASYSQFCAATANAKTSLKDKYFCAQTATQCSTVSETPSASKCENTITQNGICLFNTTTQQCTLATICSDIKSQTRCQELIHYCYWQQPTGQATQGSCITTQCNIINNQLECTYVLTTLSTPSPSSVIQCQWSPTVGCQTAKNIFTTLNSTNCYTNTFMMSRWISTSADSGHCTTCNQYATSLSFDSVCSCAELSEAECQQASPQCSYNFTSSKCAIQDCSSITSKYQCVVNQNCIYIGSTCYKYSSKPSSTAAGCKNITNPKSALDCYTTSINCPVLTLNASHNSNSTNNCSAPTQCSYLNQTECQEYNSEVCVWNENNKKCKTIDNCNQITDVALCSLQTNRCQWSVVLNSCITQSCNSYTSQSDCTYVYTSYSPINIALCYWDFNYNECRGAPLSDAASYNQTPTQCFVNTGHVYHNVENQCKQCFQTIINILLITILLLLI</sequence>
<keyword evidence="5" id="KW-1185">Reference proteome</keyword>
<dbReference type="PROSITE" id="PS51257">
    <property type="entry name" value="PROKAR_LIPOPROTEIN"/>
    <property type="match status" value="1"/>
</dbReference>
<dbReference type="EMBL" id="CT868060">
    <property type="protein sequence ID" value="CAK68490.1"/>
    <property type="molecule type" value="Genomic_DNA"/>
</dbReference>
<keyword evidence="2" id="KW-0732">Signal</keyword>
<feature type="domain" description="PSI" evidence="3">
    <location>
        <begin position="27"/>
        <end position="64"/>
    </location>
</feature>
<evidence type="ECO:0000313" key="4">
    <source>
        <dbReference type="EMBL" id="CAK68490.1"/>
    </source>
</evidence>
<dbReference type="InterPro" id="IPR002895">
    <property type="entry name" value="Paramecium_SA"/>
</dbReference>
<dbReference type="InterPro" id="IPR016201">
    <property type="entry name" value="PSI"/>
</dbReference>
<feature type="domain" description="PSI" evidence="3">
    <location>
        <begin position="282"/>
        <end position="323"/>
    </location>
</feature>
<feature type="signal peptide" evidence="2">
    <location>
        <begin position="1"/>
        <end position="16"/>
    </location>
</feature>
<dbReference type="GeneID" id="5021672"/>
<name>A0CCH3_PARTE</name>
<dbReference type="HOGENOM" id="CLU_239100_0_0_1"/>
<gene>
    <name evidence="4" type="ORF">GSPATT00037275001</name>
</gene>
<dbReference type="KEGG" id="ptm:GSPATT00037275001"/>
<dbReference type="OrthoDB" id="296837at2759"/>
<feature type="domain" description="PSI" evidence="3">
    <location>
        <begin position="660"/>
        <end position="701"/>
    </location>
</feature>
<dbReference type="OMA" id="TNQACAQ"/>
<dbReference type="RefSeq" id="XP_001435887.1">
    <property type="nucleotide sequence ID" value="XM_001435850.1"/>
</dbReference>